<comment type="caution">
    <text evidence="4">The sequence shown here is derived from an EMBL/GenBank/DDBJ whole genome shotgun (WGS) entry which is preliminary data.</text>
</comment>
<evidence type="ECO:0000313" key="5">
    <source>
        <dbReference type="Proteomes" id="UP000017840"/>
    </source>
</evidence>
<keyword evidence="5" id="KW-1185">Reference proteome</keyword>
<dbReference type="Gene3D" id="2.60.40.10">
    <property type="entry name" value="Immunoglobulins"/>
    <property type="match status" value="1"/>
</dbReference>
<dbReference type="Proteomes" id="UP000017840">
    <property type="component" value="Unassembled WGS sequence"/>
</dbReference>
<dbReference type="STRING" id="1324957.K933_12281"/>
<keyword evidence="2" id="KW-1133">Transmembrane helix</keyword>
<dbReference type="eggNOG" id="arCOG07862">
    <property type="taxonomic scope" value="Archaea"/>
</dbReference>
<feature type="domain" description="PA14" evidence="3">
    <location>
        <begin position="513"/>
        <end position="651"/>
    </location>
</feature>
<feature type="compositionally biased region" description="Basic and acidic residues" evidence="1">
    <location>
        <begin position="662"/>
        <end position="677"/>
    </location>
</feature>
<dbReference type="eggNOG" id="arCOG02916">
    <property type="taxonomic scope" value="Archaea"/>
</dbReference>
<dbReference type="EMBL" id="ASGZ01000044">
    <property type="protein sequence ID" value="ESP87771.1"/>
    <property type="molecule type" value="Genomic_DNA"/>
</dbReference>
<dbReference type="Pfam" id="PF07691">
    <property type="entry name" value="PA14"/>
    <property type="match status" value="1"/>
</dbReference>
<feature type="compositionally biased region" description="Basic and acidic residues" evidence="1">
    <location>
        <begin position="638"/>
        <end position="653"/>
    </location>
</feature>
<accession>V4GRU1</accession>
<dbReference type="InterPro" id="IPR011658">
    <property type="entry name" value="PA14_dom"/>
</dbReference>
<dbReference type="OrthoDB" id="121941at2157"/>
<name>V4GRU1_9EURY</name>
<organism evidence="4 5">
    <name type="scientific">Candidatus Halobonum tyrrellensis G22</name>
    <dbReference type="NCBI Taxonomy" id="1324957"/>
    <lineage>
        <taxon>Archaea</taxon>
        <taxon>Methanobacteriati</taxon>
        <taxon>Methanobacteriota</taxon>
        <taxon>Stenosarchaea group</taxon>
        <taxon>Halobacteria</taxon>
        <taxon>Halobacteriales</taxon>
        <taxon>Haloferacaceae</taxon>
        <taxon>Candidatus Halobonum</taxon>
    </lineage>
</organism>
<feature type="region of interest" description="Disordered" evidence="1">
    <location>
        <begin position="638"/>
        <end position="677"/>
    </location>
</feature>
<sequence length="677" mass="72226">MGLWGDERGQSTQIGAVLLFGFLVVSMATYQSTVVPAQNEDIEFSHSQTVQGDLQRVHDAALRTAATGVRQSTAVTLGTRYPSRTLFVNPPAPSGSLRTTGAFSTGYGIQNARATGEAGDYWDGDWRVVGSEALVYAPGYHEYRSPPETVVEGGLVYNRFDDATVPLTDGSLVDGRTVTLVALDGSRSVSRGGVESVGTEPLSVSTTTVPVRSADGDPIRLYVLTMASESAWRETLADELAEGNVESVDYYSNEQLRAYGSGIDGAVGGDVSLDRGQGAVVVQLNASRTYDLRMAKVGVGSGAETPGPAYLVPVGETRPTAAAPGSVTVEVRDAYNNPVSGATVGVAGDGAVVESSVATGADGRATFHYREPSGDRNVTFRIGDDPAERVEVTLSRAAESGAGEYDLRWDTAALDARSGVRCVDTDGDGAADECTVGRSAGRDEVRTALGTTPATGQAFVDLTTGDRAVAEFDGSEGNTDGDGRLARDLDLNGAGTTTLRAASVESSDELTARVVEGAYYRYYEGDYGSIPMPDFASETPTATGYAPAFDLSARERDDEFAIEYTAYLTVPETATYRFYTESDDGSRLYIDGERVVDNGGDHSRAEASGEVDLSAGEHAIRVTYYENTGDQHLDVSWRRASTSRDRSRYDKKPVPTWALRPRYPDDPLRPDDDRHRR</sequence>
<reference evidence="4 5" key="1">
    <citation type="journal article" date="2013" name="Genome Announc.">
        <title>Draft Genome Sequence of 'Candidatus Halobonum tyrrellensis' Strain G22, Isolated from the Hypersaline Waters of Lake Tyrrell, Australia.</title>
        <authorList>
            <person name="Ugalde J.A."/>
            <person name="Narasingarao P."/>
            <person name="Kuo S."/>
            <person name="Podell S."/>
            <person name="Allen E.E."/>
        </authorList>
    </citation>
    <scope>NUCLEOTIDE SEQUENCE [LARGE SCALE GENOMIC DNA]</scope>
    <source>
        <strain evidence="4 5">G22</strain>
    </source>
</reference>
<dbReference type="InterPro" id="IPR037524">
    <property type="entry name" value="PA14/GLEYA"/>
</dbReference>
<dbReference type="SUPFAM" id="SSF56988">
    <property type="entry name" value="Anthrax protective antigen"/>
    <property type="match status" value="1"/>
</dbReference>
<evidence type="ECO:0000256" key="2">
    <source>
        <dbReference type="SAM" id="Phobius"/>
    </source>
</evidence>
<feature type="transmembrane region" description="Helical" evidence="2">
    <location>
        <begin position="12"/>
        <end position="30"/>
    </location>
</feature>
<keyword evidence="2" id="KW-0472">Membrane</keyword>
<gene>
    <name evidence="4" type="ORF">K933_12281</name>
</gene>
<evidence type="ECO:0000313" key="4">
    <source>
        <dbReference type="EMBL" id="ESP87771.1"/>
    </source>
</evidence>
<proteinExistence type="predicted"/>
<dbReference type="AlphaFoldDB" id="V4GRU1"/>
<dbReference type="InterPro" id="IPR008964">
    <property type="entry name" value="Invasin/intimin_cell_adhesion"/>
</dbReference>
<evidence type="ECO:0000256" key="1">
    <source>
        <dbReference type="SAM" id="MobiDB-lite"/>
    </source>
</evidence>
<dbReference type="RefSeq" id="WP_023395032.1">
    <property type="nucleotide sequence ID" value="NZ_ASGZ01000044.1"/>
</dbReference>
<dbReference type="PATRIC" id="fig|1324957.4.peg.2494"/>
<keyword evidence="2" id="KW-0812">Transmembrane</keyword>
<dbReference type="Gene3D" id="3.90.182.10">
    <property type="entry name" value="Toxin - Anthrax Protective Antigen,domain 1"/>
    <property type="match status" value="1"/>
</dbReference>
<dbReference type="SUPFAM" id="SSF49373">
    <property type="entry name" value="Invasin/intimin cell-adhesion fragments"/>
    <property type="match status" value="1"/>
</dbReference>
<dbReference type="InterPro" id="IPR013783">
    <property type="entry name" value="Ig-like_fold"/>
</dbReference>
<protein>
    <submittedName>
        <fullName evidence="4">PKD domain containing protein</fullName>
    </submittedName>
</protein>
<evidence type="ECO:0000259" key="3">
    <source>
        <dbReference type="PROSITE" id="PS51820"/>
    </source>
</evidence>
<dbReference type="PROSITE" id="PS51820">
    <property type="entry name" value="PA14"/>
    <property type="match status" value="1"/>
</dbReference>
<dbReference type="SMART" id="SM00758">
    <property type="entry name" value="PA14"/>
    <property type="match status" value="1"/>
</dbReference>